<reference evidence="1 2" key="1">
    <citation type="submission" date="2019-06" db="EMBL/GenBank/DDBJ databases">
        <authorList>
            <person name="Kincaid V.D."/>
            <person name="Fuller A."/>
            <person name="Hodges K."/>
            <person name="Bansal M."/>
            <person name="Essig J."/>
            <person name="Johnson A."/>
        </authorList>
    </citation>
    <scope>NUCLEOTIDE SEQUENCE [LARGE SCALE GENOMIC DNA]</scope>
</reference>
<dbReference type="Proteomes" id="UP000320799">
    <property type="component" value="Segment"/>
</dbReference>
<sequence length="516" mass="54757">MAASPQFLITNQGLAIASVALPQGPYIHITEFRVGDAYGYQPTRNDPGLNGNLLFSAAPKSYQNVGDNTMDIVCQIPPDAGPFDFGEVGIYVDDPQGNKVLFAKAVWDTPQTKFSSLGTNVASSYTFHCLLKLQQSIAVFKIDTLADVSVLELDKWSDVIVPSRAANPDVPVLIVRELDPALNSSLLHQATTVATDKWTVGTNYESFTPFNSAGISTVQTQAGGTYTTLIVPQSAIPASMVAAYRNRQIVAEVTTAISPYRSVASISAVGSNYVLNLNPDPLQEIPQPGTPVILYESVSLKTLGLATRTQAGLVIPGDRIDYDGASGVFSVQGLLHSADNKSGRLLTSADNLNNLALNTGLYHVYGASRPANGPPVTVGGHIYHVNTGGLITQEYWPQKLVASDPITPYWRFYDSGVAGGTWGPWTVIGETPSSGGSIQYLGQFTGMQTGVFPSAGAVTVRGLGGDNDVFGYLNGNAILQSQSDGNSDSGITIPGFEGATWAANAYGQFQLFLILY</sequence>
<evidence type="ECO:0008006" key="3">
    <source>
        <dbReference type="Google" id="ProtNLM"/>
    </source>
</evidence>
<name>A0A514CT65_9CAUD</name>
<dbReference type="EMBL" id="MN094788">
    <property type="protein sequence ID" value="QDH83681.1"/>
    <property type="molecule type" value="Genomic_DNA"/>
</dbReference>
<dbReference type="CDD" id="cd19958">
    <property type="entry name" value="pyocin_knob"/>
    <property type="match status" value="1"/>
</dbReference>
<keyword evidence="2" id="KW-1185">Reference proteome</keyword>
<organism evidence="1 2">
    <name type="scientific">Achromobacter phage Motura</name>
    <dbReference type="NCBI Taxonomy" id="2591403"/>
    <lineage>
        <taxon>Viruses</taxon>
        <taxon>Duplodnaviria</taxon>
        <taxon>Heunggongvirae</taxon>
        <taxon>Uroviricota</taxon>
        <taxon>Caudoviricetes</taxon>
        <taxon>Moturavirus</taxon>
        <taxon>Moturavirus motura</taxon>
    </lineage>
</organism>
<dbReference type="RefSeq" id="YP_009903857.1">
    <property type="nucleotide sequence ID" value="NC_049849.1"/>
</dbReference>
<dbReference type="KEGG" id="vg:56136133"/>
<evidence type="ECO:0000313" key="1">
    <source>
        <dbReference type="EMBL" id="QDH83681.1"/>
    </source>
</evidence>
<proteinExistence type="predicted"/>
<evidence type="ECO:0000313" key="2">
    <source>
        <dbReference type="Proteomes" id="UP000320799"/>
    </source>
</evidence>
<dbReference type="GeneID" id="56136133"/>
<accession>A0A514CT65</accession>
<protein>
    <recommendedName>
        <fullName evidence="3">Tail fiber protein</fullName>
    </recommendedName>
</protein>